<evidence type="ECO:0000256" key="1">
    <source>
        <dbReference type="ARBA" id="ARBA00001947"/>
    </source>
</evidence>
<gene>
    <name evidence="9" type="ORF">K1I37_06185</name>
</gene>
<accession>A0A9E6ZVR4</accession>
<evidence type="ECO:0000256" key="4">
    <source>
        <dbReference type="ARBA" id="ARBA00022801"/>
    </source>
</evidence>
<dbReference type="Proteomes" id="UP000829401">
    <property type="component" value="Chromosome"/>
</dbReference>
<name>T0CU20_ALIAG</name>
<evidence type="ECO:0000256" key="7">
    <source>
        <dbReference type="PROSITE-ProRule" id="PRU01379"/>
    </source>
</evidence>
<keyword evidence="5" id="KW-0862">Zinc</keyword>
<evidence type="ECO:0000259" key="8">
    <source>
        <dbReference type="PROSITE" id="PS52035"/>
    </source>
</evidence>
<dbReference type="eggNOG" id="COG2866">
    <property type="taxonomic scope" value="Bacteria"/>
</dbReference>
<dbReference type="KEGG" id="aaco:K1I37_06185"/>
<dbReference type="GO" id="GO:0004181">
    <property type="term" value="F:metallocarboxypeptidase activity"/>
    <property type="evidence" value="ECO:0007669"/>
    <property type="project" value="InterPro"/>
</dbReference>
<keyword evidence="4" id="KW-0378">Hydrolase</keyword>
<feature type="domain" description="Peptidase M14" evidence="8">
    <location>
        <begin position="4"/>
        <end position="390"/>
    </location>
</feature>
<keyword evidence="3" id="KW-0645">Protease</keyword>
<dbReference type="CDD" id="cd06905">
    <property type="entry name" value="M14-like"/>
    <property type="match status" value="1"/>
</dbReference>
<dbReference type="PANTHER" id="PTHR11705:SF143">
    <property type="entry name" value="SLL0236 PROTEIN"/>
    <property type="match status" value="1"/>
</dbReference>
<evidence type="ECO:0000313" key="10">
    <source>
        <dbReference type="Proteomes" id="UP000829401"/>
    </source>
</evidence>
<dbReference type="AlphaFoldDB" id="T0CU20"/>
<evidence type="ECO:0000256" key="5">
    <source>
        <dbReference type="ARBA" id="ARBA00022833"/>
    </source>
</evidence>
<dbReference type="GO" id="GO:0006508">
    <property type="term" value="P:proteolysis"/>
    <property type="evidence" value="ECO:0007669"/>
    <property type="project" value="UniProtKB-KW"/>
</dbReference>
<dbReference type="SMART" id="SM00631">
    <property type="entry name" value="Zn_pept"/>
    <property type="match status" value="1"/>
</dbReference>
<evidence type="ECO:0000256" key="3">
    <source>
        <dbReference type="ARBA" id="ARBA00022670"/>
    </source>
</evidence>
<dbReference type="GO" id="GO:0008270">
    <property type="term" value="F:zinc ion binding"/>
    <property type="evidence" value="ECO:0007669"/>
    <property type="project" value="InterPro"/>
</dbReference>
<dbReference type="STRING" id="1356854.N007_13975"/>
<evidence type="ECO:0000313" key="9">
    <source>
        <dbReference type="EMBL" id="UNO50074.1"/>
    </source>
</evidence>
<dbReference type="PROSITE" id="PS52035">
    <property type="entry name" value="PEPTIDASE_M14"/>
    <property type="match status" value="1"/>
</dbReference>
<feature type="active site" description="Proton donor/acceptor" evidence="7">
    <location>
        <position position="342"/>
    </location>
</feature>
<comment type="cofactor">
    <cofactor evidence="1">
        <name>Zn(2+)</name>
        <dbReference type="ChEBI" id="CHEBI:29105"/>
    </cofactor>
</comment>
<keyword evidence="10" id="KW-1185">Reference proteome</keyword>
<dbReference type="InterPro" id="IPR000834">
    <property type="entry name" value="Peptidase_M14"/>
</dbReference>
<sequence>MQAKYWTYREMWDELRRLEAAHPNLMDVEVIGQSREGRDIAAVTLTNQATGAPAHKSAVFVDANIHAGEVSANSVAMYWISWCLAHYGEDTQATALLDQHTVYLVPRIALDGAELYLTTPARFRSSPHLYPYTEPREGFVADDVNGDGHILQMRVPAVDGGYAIDEVDPRVMRPRRPGEMGGQYYHVFEEGRIDRLAKTGELPEFAKAHPARRATMDFNRNFPIRWAGESGQPGAGPYPLSEPELRSLADFIHQHPNIAAYAALHTSGGVILRQPSTGDDTVLSQTDRHLFSRVAEMGARVSGYFAGSNYEKFATGHEKVLMPGAADDWLYDHFGILGFTVEIWDLCRRAGARGYGEFGVRHLMRLSPEERTEDERKLYAWATREGGPDAVFPWTPFEHPDFGFVEIGGLNPKFLVQNPPLHLLEEECANVSAFLTGLGLSTPQLIIPSIRVVQTAPGVFRVVAEVSNAGFLPTSSTDKGRELSLCGVCAAIEGDVEVIAGESPTTIGQLDGYGSSSMWIPPGEQRGYVEWVVRGEPGTRVDVVFEGARAGRVAQTIVLDATMDAQDA</sequence>
<evidence type="ECO:0000256" key="6">
    <source>
        <dbReference type="ARBA" id="ARBA00023049"/>
    </source>
</evidence>
<dbReference type="Pfam" id="PF00246">
    <property type="entry name" value="Peptidase_M14"/>
    <property type="match status" value="2"/>
</dbReference>
<evidence type="ECO:0000256" key="2">
    <source>
        <dbReference type="ARBA" id="ARBA00005988"/>
    </source>
</evidence>
<dbReference type="RefSeq" id="WP_021297953.1">
    <property type="nucleotide sequence ID" value="NZ_AURB01000165.1"/>
</dbReference>
<dbReference type="SUPFAM" id="SSF53187">
    <property type="entry name" value="Zn-dependent exopeptidases"/>
    <property type="match status" value="1"/>
</dbReference>
<dbReference type="GO" id="GO:0005615">
    <property type="term" value="C:extracellular space"/>
    <property type="evidence" value="ECO:0007669"/>
    <property type="project" value="TreeGrafter"/>
</dbReference>
<keyword evidence="6" id="KW-0482">Metalloprotease</keyword>
<organism evidence="9 10">
    <name type="scientific">Alicyclobacillus acidoterrestris (strain ATCC 49025 / DSM 3922 / CIP 106132 / NCIMB 13137 / GD3B)</name>
    <dbReference type="NCBI Taxonomy" id="1356854"/>
    <lineage>
        <taxon>Bacteria</taxon>
        <taxon>Bacillati</taxon>
        <taxon>Bacillota</taxon>
        <taxon>Bacilli</taxon>
        <taxon>Bacillales</taxon>
        <taxon>Alicyclobacillaceae</taxon>
        <taxon>Alicyclobacillus</taxon>
    </lineage>
</organism>
<protein>
    <submittedName>
        <fullName evidence="9">M14 family metallopeptidase</fullName>
    </submittedName>
</protein>
<dbReference type="PANTHER" id="PTHR11705">
    <property type="entry name" value="PROTEASE FAMILY M14 CARBOXYPEPTIDASE A,B"/>
    <property type="match status" value="1"/>
</dbReference>
<proteinExistence type="inferred from homology"/>
<dbReference type="OrthoDB" id="9802862at2"/>
<dbReference type="EMBL" id="CP080467">
    <property type="protein sequence ID" value="UNO50074.1"/>
    <property type="molecule type" value="Genomic_DNA"/>
</dbReference>
<comment type="similarity">
    <text evidence="2 7">Belongs to the peptidase M14 family.</text>
</comment>
<dbReference type="Gene3D" id="3.40.630.10">
    <property type="entry name" value="Zn peptidases"/>
    <property type="match status" value="1"/>
</dbReference>
<reference evidence="10" key="1">
    <citation type="journal article" date="2022" name="G3 (Bethesda)">
        <title>Unveiling the complete genome sequence of Alicyclobacillus acidoterrestris DSM 3922T, a taint-producing strain.</title>
        <authorList>
            <person name="Leonardo I.C."/>
            <person name="Barreto Crespo M.T."/>
            <person name="Gaspar F.B."/>
        </authorList>
    </citation>
    <scope>NUCLEOTIDE SEQUENCE [LARGE SCALE GENOMIC DNA]</scope>
    <source>
        <strain evidence="10">DSM 3922</strain>
    </source>
</reference>
<accession>T0CU20</accession>